<dbReference type="AlphaFoldDB" id="A0A679FVG4"/>
<reference evidence="2" key="1">
    <citation type="journal article" date="2020" name="Microbiol. Resour. Announc.">
        <title>Complete Genome Sequence of Geobacillus sp. Strain E55-1, Isolated from Mine Geyser in Japan.</title>
        <authorList>
            <person name="Miyazaki K."/>
            <person name="Hase E."/>
            <person name="Tokito N."/>
        </authorList>
    </citation>
    <scope>NUCLEOTIDE SEQUENCE [LARGE SCALE GENOMIC DNA]</scope>
    <source>
        <strain evidence="2">E55-1</strain>
    </source>
</reference>
<name>A0A679FVG4_9BACL</name>
<sequence>MVYFMGGGLVQIIYNGSDEWLLLMATIHGISGARLLSFNYRSLVNHEITLVGSEKYTEVYSSLYYTVDEQIR</sequence>
<proteinExistence type="predicted"/>
<dbReference type="EMBL" id="AP022557">
    <property type="protein sequence ID" value="BBW96754.1"/>
    <property type="molecule type" value="Genomic_DNA"/>
</dbReference>
<keyword evidence="2" id="KW-1185">Reference proteome</keyword>
<gene>
    <name evidence="1" type="ORF">GsuE55_15870</name>
</gene>
<evidence type="ECO:0000313" key="2">
    <source>
        <dbReference type="Proteomes" id="UP000501421"/>
    </source>
</evidence>
<accession>A0A679FVG4</accession>
<evidence type="ECO:0000313" key="1">
    <source>
        <dbReference type="EMBL" id="BBW96754.1"/>
    </source>
</evidence>
<dbReference type="Proteomes" id="UP000501421">
    <property type="component" value="Chromosome"/>
</dbReference>
<organism evidence="1 2">
    <name type="scientific">Geobacillus subterraneus</name>
    <dbReference type="NCBI Taxonomy" id="129338"/>
    <lineage>
        <taxon>Bacteria</taxon>
        <taxon>Bacillati</taxon>
        <taxon>Bacillota</taxon>
        <taxon>Bacilli</taxon>
        <taxon>Bacillales</taxon>
        <taxon>Anoxybacillaceae</taxon>
        <taxon>Geobacillus</taxon>
    </lineage>
</organism>
<protein>
    <submittedName>
        <fullName evidence="1">Uncharacterized protein</fullName>
    </submittedName>
</protein>